<dbReference type="InterPro" id="IPR036286">
    <property type="entry name" value="LexA/Signal_pep-like_sf"/>
</dbReference>
<comment type="caution">
    <text evidence="2">The sequence shown here is derived from an EMBL/GenBank/DDBJ whole genome shotgun (WGS) entry which is preliminary data.</text>
</comment>
<feature type="domain" description="Peptidase S26" evidence="1">
    <location>
        <begin position="14"/>
        <end position="127"/>
    </location>
</feature>
<accession>A0ABX3A733</accession>
<dbReference type="EMBL" id="MDTU01000001">
    <property type="protein sequence ID" value="ODN44062.1"/>
    <property type="molecule type" value="Genomic_DNA"/>
</dbReference>
<dbReference type="Pfam" id="PF10502">
    <property type="entry name" value="Peptidase_S26"/>
    <property type="match status" value="1"/>
</dbReference>
<keyword evidence="3" id="KW-1185">Reference proteome</keyword>
<name>A0ABX3A733_9GAMM</name>
<sequence length="129" mass="15045">MPIGWYWASPIKLPLKHGEAVLFTPPKKLKDYLIQHDWLGQSMSMMKQVYGVPGDFICRRGDWLFINDKKTAYIQQDYAPGKPLPQWRVCEVIAKNHYLLLALRVSNSFDGRYFGLIEQKQIFAKVTQL</sequence>
<dbReference type="Gene3D" id="2.10.109.10">
    <property type="entry name" value="Umud Fragment, subunit A"/>
    <property type="match status" value="1"/>
</dbReference>
<dbReference type="SUPFAM" id="SSF51306">
    <property type="entry name" value="LexA/Signal peptidase"/>
    <property type="match status" value="1"/>
</dbReference>
<gene>
    <name evidence="2" type="ORF">BGC07_09570</name>
</gene>
<proteinExistence type="predicted"/>
<protein>
    <submittedName>
        <fullName evidence="2">Signal peptidase, peptidase S26 family protein</fullName>
    </submittedName>
</protein>
<evidence type="ECO:0000313" key="3">
    <source>
        <dbReference type="Proteomes" id="UP000094329"/>
    </source>
</evidence>
<dbReference type="InterPro" id="IPR019533">
    <property type="entry name" value="Peptidase_S26"/>
</dbReference>
<organism evidence="2 3">
    <name type="scientific">Piscirickettsia litoralis</name>
    <dbReference type="NCBI Taxonomy" id="1891921"/>
    <lineage>
        <taxon>Bacteria</taxon>
        <taxon>Pseudomonadati</taxon>
        <taxon>Pseudomonadota</taxon>
        <taxon>Gammaproteobacteria</taxon>
        <taxon>Thiotrichales</taxon>
        <taxon>Piscirickettsiaceae</taxon>
        <taxon>Piscirickettsia</taxon>
    </lineage>
</organism>
<evidence type="ECO:0000259" key="1">
    <source>
        <dbReference type="Pfam" id="PF10502"/>
    </source>
</evidence>
<reference evidence="2 3" key="1">
    <citation type="submission" date="2016-08" db="EMBL/GenBank/DDBJ databases">
        <title>Draft genome sequence of Candidatus Piscirickettsia litoralis, from seawater.</title>
        <authorList>
            <person name="Wan X."/>
            <person name="Lee A.J."/>
            <person name="Hou S."/>
            <person name="Donachie S.P."/>
        </authorList>
    </citation>
    <scope>NUCLEOTIDE SEQUENCE [LARGE SCALE GENOMIC DNA]</scope>
    <source>
        <strain evidence="2 3">Y2</strain>
    </source>
</reference>
<evidence type="ECO:0000313" key="2">
    <source>
        <dbReference type="EMBL" id="ODN44062.1"/>
    </source>
</evidence>
<dbReference type="Proteomes" id="UP000094329">
    <property type="component" value="Unassembled WGS sequence"/>
</dbReference>